<accession>A0A835U6U3</accession>
<organism evidence="2 4">
    <name type="scientific">Vanilla planifolia</name>
    <name type="common">Vanilla</name>
    <dbReference type="NCBI Taxonomy" id="51239"/>
    <lineage>
        <taxon>Eukaryota</taxon>
        <taxon>Viridiplantae</taxon>
        <taxon>Streptophyta</taxon>
        <taxon>Embryophyta</taxon>
        <taxon>Tracheophyta</taxon>
        <taxon>Spermatophyta</taxon>
        <taxon>Magnoliopsida</taxon>
        <taxon>Liliopsida</taxon>
        <taxon>Asparagales</taxon>
        <taxon>Orchidaceae</taxon>
        <taxon>Vanilloideae</taxon>
        <taxon>Vanilleae</taxon>
        <taxon>Vanilla</taxon>
    </lineage>
</organism>
<sequence>MEKSRLLRNRLSFRTSAHPIEEKEKSNELADLTAKSVAEGGLLWGSNFIHCENVRSV</sequence>
<protein>
    <submittedName>
        <fullName evidence="2">Uncharacterized protein</fullName>
    </submittedName>
</protein>
<name>A0A835U6U3_VANPL</name>
<dbReference type="EMBL" id="JADCNL010000112">
    <property type="protein sequence ID" value="KAG0450461.1"/>
    <property type="molecule type" value="Genomic_DNA"/>
</dbReference>
<dbReference type="Proteomes" id="UP000639772">
    <property type="component" value="Unassembled WGS sequence"/>
</dbReference>
<evidence type="ECO:0000313" key="1">
    <source>
        <dbReference type="EMBL" id="KAG0450461.1"/>
    </source>
</evidence>
<evidence type="ECO:0000313" key="4">
    <source>
        <dbReference type="Proteomes" id="UP000639772"/>
    </source>
</evidence>
<keyword evidence="3" id="KW-1185">Reference proteome</keyword>
<dbReference type="EMBL" id="JADCNM010000113">
    <property type="protein sequence ID" value="KAG0450562.1"/>
    <property type="molecule type" value="Genomic_DNA"/>
</dbReference>
<comment type="caution">
    <text evidence="2">The sequence shown here is derived from an EMBL/GenBank/DDBJ whole genome shotgun (WGS) entry which is preliminary data.</text>
</comment>
<gene>
    <name evidence="2" type="ORF">HPP92_026684</name>
    <name evidence="1" type="ORF">HPP92_026904</name>
</gene>
<reference evidence="3 4" key="1">
    <citation type="journal article" date="2020" name="Nat. Food">
        <title>A phased Vanilla planifolia genome enables genetic improvement of flavour and production.</title>
        <authorList>
            <person name="Hasing T."/>
            <person name="Tang H."/>
            <person name="Brym M."/>
            <person name="Khazi F."/>
            <person name="Huang T."/>
            <person name="Chambers A.H."/>
        </authorList>
    </citation>
    <scope>NUCLEOTIDE SEQUENCE [LARGE SCALE GENOMIC DNA]</scope>
    <source>
        <tissue evidence="2">Leaf</tissue>
    </source>
</reference>
<proteinExistence type="predicted"/>
<evidence type="ECO:0000313" key="3">
    <source>
        <dbReference type="Proteomes" id="UP000636800"/>
    </source>
</evidence>
<evidence type="ECO:0000313" key="2">
    <source>
        <dbReference type="EMBL" id="KAG0450562.1"/>
    </source>
</evidence>
<dbReference type="AlphaFoldDB" id="A0A835U6U3"/>
<dbReference type="Proteomes" id="UP000636800">
    <property type="component" value="Unassembled WGS sequence"/>
</dbReference>